<dbReference type="Proteomes" id="UP000238650">
    <property type="component" value="Unassembled WGS sequence"/>
</dbReference>
<evidence type="ECO:0000259" key="2">
    <source>
        <dbReference type="Pfam" id="PF11268"/>
    </source>
</evidence>
<evidence type="ECO:0000313" key="4">
    <source>
        <dbReference type="Proteomes" id="UP000238650"/>
    </source>
</evidence>
<dbReference type="NCBIfam" id="NF040712">
    <property type="entry name" value="SepH"/>
    <property type="match status" value="1"/>
</dbReference>
<feature type="domain" description="DUF3071" evidence="2">
    <location>
        <begin position="1"/>
        <end position="160"/>
    </location>
</feature>
<dbReference type="AlphaFoldDB" id="A0A2S9QRE2"/>
<dbReference type="Pfam" id="PF11268">
    <property type="entry name" value="DUF3071"/>
    <property type="match status" value="1"/>
</dbReference>
<dbReference type="InterPro" id="IPR047682">
    <property type="entry name" value="SepH-like"/>
</dbReference>
<dbReference type="RefSeq" id="WP_105804460.1">
    <property type="nucleotide sequence ID" value="NZ_MWZD01000013.1"/>
</dbReference>
<proteinExistence type="predicted"/>
<feature type="region of interest" description="Disordered" evidence="1">
    <location>
        <begin position="217"/>
        <end position="386"/>
    </location>
</feature>
<feature type="compositionally biased region" description="Basic and acidic residues" evidence="1">
    <location>
        <begin position="243"/>
        <end position="252"/>
    </location>
</feature>
<gene>
    <name evidence="3" type="ORF">B4915_03595</name>
</gene>
<evidence type="ECO:0000256" key="1">
    <source>
        <dbReference type="SAM" id="MobiDB-lite"/>
    </source>
</evidence>
<feature type="compositionally biased region" description="Basic and acidic residues" evidence="1">
    <location>
        <begin position="352"/>
        <end position="362"/>
    </location>
</feature>
<sequence>MDELRLVRRDDRSLIVANDSGDEFRLIVDDAVLSELRHLSRRDRETPRLSPRDIQAQIRSGKSQAQVAQALGVDEADIERYAEPVLAERRYILERAHAVAVRTDAADEANEQFGAVIAERLLGLGADTSEWDSWRDEEDGWMVGLEFISHDVAHRAVWSFDHRKGTLSPVNPDATTLSKLGDVGDRLIPKLRAVDNVERSGRFDSGAFDTAQLQAEDDDAAQEQAAGAEATPEAAAPSDPDSEYERRREIDQRAINSGERPHEDLSQTADLLDALRRRRGERDRDRGAAHPSEAAAEEPQHTDPGTAPRRLSIWQGAGVTNEPAPAPAPSAGEAPATGERADEGTPQAQPEAQEREAPERSSRKGRASIPSWDDILFGTRSDEDPA</sequence>
<feature type="compositionally biased region" description="Low complexity" evidence="1">
    <location>
        <begin position="222"/>
        <end position="236"/>
    </location>
</feature>
<reference evidence="3 4" key="1">
    <citation type="journal article" date="2017" name="New Microbes New Infect">
        <title>Genome sequence of 'Leucobacter massiliensis' sp. nov. isolated from human pharynx after travel to the 2014 Hajj.</title>
        <authorList>
            <person name="Leangapichart T."/>
            <person name="Gautret P."/>
            <person name="Nguyen T.T."/>
            <person name="Armstrong N."/>
            <person name="Rolain J.M."/>
        </authorList>
    </citation>
    <scope>NUCLEOTIDE SEQUENCE [LARGE SCALE GENOMIC DNA]</scope>
    <source>
        <strain evidence="3 4">122RC15</strain>
    </source>
</reference>
<name>A0A2S9QRE2_9MICO</name>
<dbReference type="OrthoDB" id="5180791at2"/>
<accession>A0A2S9QRE2</accession>
<comment type="caution">
    <text evidence="3">The sequence shown here is derived from an EMBL/GenBank/DDBJ whole genome shotgun (WGS) entry which is preliminary data.</text>
</comment>
<keyword evidence="4" id="KW-1185">Reference proteome</keyword>
<dbReference type="InterPro" id="IPR021421">
    <property type="entry name" value="DUF3071"/>
</dbReference>
<organism evidence="3 4">
    <name type="scientific">Leucobacter massiliensis</name>
    <dbReference type="NCBI Taxonomy" id="1686285"/>
    <lineage>
        <taxon>Bacteria</taxon>
        <taxon>Bacillati</taxon>
        <taxon>Actinomycetota</taxon>
        <taxon>Actinomycetes</taxon>
        <taxon>Micrococcales</taxon>
        <taxon>Microbacteriaceae</taxon>
        <taxon>Leucobacter</taxon>
    </lineage>
</organism>
<dbReference type="EMBL" id="MWZD01000013">
    <property type="protein sequence ID" value="PRI12150.1"/>
    <property type="molecule type" value="Genomic_DNA"/>
</dbReference>
<evidence type="ECO:0000313" key="3">
    <source>
        <dbReference type="EMBL" id="PRI12150.1"/>
    </source>
</evidence>
<protein>
    <recommendedName>
        <fullName evidence="2">DUF3071 domain-containing protein</fullName>
    </recommendedName>
</protein>